<name>A0A285E8H4_9ACTN</name>
<evidence type="ECO:0000313" key="2">
    <source>
        <dbReference type="Proteomes" id="UP000219514"/>
    </source>
</evidence>
<sequence>MTWAVTIDVPAPVELYAAVHAELLRRTGGAVDGLLVHLARATGEGFQVVEVWESREACERYTRDVVGPVVAELSGGQALPADDATAFEVRGLLLPGAGVAV</sequence>
<dbReference type="RefSeq" id="WP_097203755.1">
    <property type="nucleotide sequence ID" value="NZ_JACHXB010000001.1"/>
</dbReference>
<keyword evidence="2" id="KW-1185">Reference proteome</keyword>
<dbReference type="AlphaFoldDB" id="A0A285E8H4"/>
<proteinExistence type="predicted"/>
<gene>
    <name evidence="1" type="ORF">SAMN06893097_101310</name>
</gene>
<reference evidence="1 2" key="1">
    <citation type="submission" date="2017-09" db="EMBL/GenBank/DDBJ databases">
        <authorList>
            <person name="Ehlers B."/>
            <person name="Leendertz F.H."/>
        </authorList>
    </citation>
    <scope>NUCLEOTIDE SEQUENCE [LARGE SCALE GENOMIC DNA]</scope>
    <source>
        <strain evidence="1 2">DSM 46844</strain>
    </source>
</reference>
<dbReference type="EMBL" id="OBDO01000001">
    <property type="protein sequence ID" value="SNX94514.1"/>
    <property type="molecule type" value="Genomic_DNA"/>
</dbReference>
<organism evidence="1 2">
    <name type="scientific">Geodermatophilus sabuli</name>
    <dbReference type="NCBI Taxonomy" id="1564158"/>
    <lineage>
        <taxon>Bacteria</taxon>
        <taxon>Bacillati</taxon>
        <taxon>Actinomycetota</taxon>
        <taxon>Actinomycetes</taxon>
        <taxon>Geodermatophilales</taxon>
        <taxon>Geodermatophilaceae</taxon>
        <taxon>Geodermatophilus</taxon>
    </lineage>
</organism>
<evidence type="ECO:0000313" key="1">
    <source>
        <dbReference type="EMBL" id="SNX94514.1"/>
    </source>
</evidence>
<accession>A0A285E8H4</accession>
<protein>
    <recommendedName>
        <fullName evidence="3">Antibiotic biosynthesis monooxygenase</fullName>
    </recommendedName>
</protein>
<dbReference type="OrthoDB" id="1550900at2"/>
<evidence type="ECO:0008006" key="3">
    <source>
        <dbReference type="Google" id="ProtNLM"/>
    </source>
</evidence>
<dbReference type="Proteomes" id="UP000219514">
    <property type="component" value="Unassembled WGS sequence"/>
</dbReference>